<organism evidence="3 4">
    <name type="scientific">Gilliamella intestini</name>
    <dbReference type="NCBI Taxonomy" id="1798183"/>
    <lineage>
        <taxon>Bacteria</taxon>
        <taxon>Pseudomonadati</taxon>
        <taxon>Pseudomonadota</taxon>
        <taxon>Gammaproteobacteria</taxon>
        <taxon>Orbales</taxon>
        <taxon>Orbaceae</taxon>
        <taxon>Gilliamella</taxon>
    </lineage>
</organism>
<dbReference type="PANTHER" id="PTHR37024">
    <property type="entry name" value="TYPE VI SECRETION SYSTEM DUF2094 AND IMPA-RELATED DOMAIN PROTEIN"/>
    <property type="match status" value="1"/>
</dbReference>
<accession>A0A1C4B1D4</accession>
<dbReference type="Pfam" id="PF16989">
    <property type="entry name" value="T6SS_VasJ"/>
    <property type="match status" value="1"/>
</dbReference>
<keyword evidence="1" id="KW-0472">Membrane</keyword>
<dbReference type="Pfam" id="PF06812">
    <property type="entry name" value="ImpA_N"/>
    <property type="match status" value="1"/>
</dbReference>
<dbReference type="Proteomes" id="UP000199698">
    <property type="component" value="Unassembled WGS sequence"/>
</dbReference>
<evidence type="ECO:0000256" key="1">
    <source>
        <dbReference type="SAM" id="Phobius"/>
    </source>
</evidence>
<protein>
    <submittedName>
        <fullName evidence="3">Type VI secretion system protein VasJ</fullName>
    </submittedName>
</protein>
<feature type="transmembrane region" description="Helical" evidence="1">
    <location>
        <begin position="86"/>
        <end position="104"/>
    </location>
</feature>
<evidence type="ECO:0000259" key="2">
    <source>
        <dbReference type="Pfam" id="PF06812"/>
    </source>
</evidence>
<reference evidence="4" key="1">
    <citation type="submission" date="2016-08" db="EMBL/GenBank/DDBJ databases">
        <authorList>
            <person name="Varghese N."/>
            <person name="Submissions Spin"/>
        </authorList>
    </citation>
    <scope>NUCLEOTIDE SEQUENCE [LARGE SCALE GENOMIC DNA]</scope>
    <source>
        <strain evidence="4">R-53144</strain>
    </source>
</reference>
<dbReference type="AlphaFoldDB" id="A0A1C4B1D4"/>
<proteinExistence type="predicted"/>
<keyword evidence="1" id="KW-0812">Transmembrane</keyword>
<evidence type="ECO:0000313" key="4">
    <source>
        <dbReference type="Proteomes" id="UP000199698"/>
    </source>
</evidence>
<feature type="domain" description="ImpA N-terminal" evidence="2">
    <location>
        <begin position="27"/>
        <end position="110"/>
    </location>
</feature>
<evidence type="ECO:0000313" key="3">
    <source>
        <dbReference type="EMBL" id="SCC00701.1"/>
    </source>
</evidence>
<dbReference type="InterPro" id="IPR017739">
    <property type="entry name" value="T6SS-assoc_VCA0119"/>
</dbReference>
<dbReference type="PANTHER" id="PTHR37024:SF3">
    <property type="entry name" value="TYPE VI SECRETION SYSTEM PROTEIN TSSA"/>
    <property type="match status" value="1"/>
</dbReference>
<gene>
    <name evidence="3" type="ORF">GA0061080_10169</name>
</gene>
<dbReference type="EMBL" id="FMBA01000016">
    <property type="protein sequence ID" value="SCC00701.1"/>
    <property type="molecule type" value="Genomic_DNA"/>
</dbReference>
<keyword evidence="4" id="KW-1185">Reference proteome</keyword>
<sequence>MKELENHPWVEPILSEIEDPTLPIDENNPVWEYIDSAIASMGTISHGQIDIEKVQQNALILLKDSKDTRIIVHLLRTLQHAKKPQNILLAIYLLSIYIAKYWLISAPQPKLKARLFKQIIQRFSQANKIFDEEATAIEKQLAYNYLLSIKQFFDTNKLTCDEEFKQLLTTYQRFSLQSSNPKDESKIPSSNNKSVNKKVVVNNIENKSNSVVQEPLQSVNINHETQVEWKRTLIKVAEILFEKHPENPISIRLRRHAIFYSLTEPLNNNDITDLMPVPIDRINEYKANIATSTIQQWAKIENELTLMPFWLEGHFISANMAHHLGFNNVAEAIRDELQTLLNRLPKLYDLKYSDHTSFISDSMKKWLISKNSLSQNSQTDLEQAIFECYKEKGLEAAIQLLEENNYSKDLRDNYYYQKINAQLLKHAGFETTAKQQALSILTACKNITLTEWEPSFIETLIQLTKTNN</sequence>
<dbReference type="InterPro" id="IPR010657">
    <property type="entry name" value="ImpA_N"/>
</dbReference>
<dbReference type="NCBIfam" id="TIGR03362">
    <property type="entry name" value="VI_chp_7"/>
    <property type="match status" value="1"/>
</dbReference>
<keyword evidence="1" id="KW-1133">Transmembrane helix</keyword>
<name>A0A1C4B1D4_9GAMM</name>
<dbReference type="STRING" id="1798183.GA0061080_10169"/>
<dbReference type="RefSeq" id="WP_167349190.1">
    <property type="nucleotide sequence ID" value="NZ_FMBA01000016.1"/>
</dbReference>